<evidence type="ECO:0000313" key="2">
    <source>
        <dbReference type="EMBL" id="RUS30473.1"/>
    </source>
</evidence>
<dbReference type="PANTHER" id="PTHR12612">
    <property type="entry name" value="NUCLEAR TRANSPORT FACTOR 2"/>
    <property type="match status" value="1"/>
</dbReference>
<keyword evidence="3" id="KW-1185">Reference proteome</keyword>
<dbReference type="Proteomes" id="UP000274822">
    <property type="component" value="Unassembled WGS sequence"/>
</dbReference>
<dbReference type="InterPro" id="IPR032710">
    <property type="entry name" value="NTF2-like_dom_sf"/>
</dbReference>
<evidence type="ECO:0000313" key="3">
    <source>
        <dbReference type="Proteomes" id="UP000274822"/>
    </source>
</evidence>
<dbReference type="GO" id="GO:0006913">
    <property type="term" value="P:nucleocytoplasmic transport"/>
    <property type="evidence" value="ECO:0007669"/>
    <property type="project" value="InterPro"/>
</dbReference>
<gene>
    <name evidence="2" type="ORF">BC938DRAFT_479353</name>
</gene>
<name>A0A433QL07_9FUNG</name>
<evidence type="ECO:0000259" key="1">
    <source>
        <dbReference type="PROSITE" id="PS50177"/>
    </source>
</evidence>
<dbReference type="AlphaFoldDB" id="A0A433QL07"/>
<dbReference type="InterPro" id="IPR018222">
    <property type="entry name" value="Nuclear_transport_factor_2_euk"/>
</dbReference>
<protein>
    <recommendedName>
        <fullName evidence="1">NTF2 domain-containing protein</fullName>
    </recommendedName>
</protein>
<reference evidence="2 3" key="1">
    <citation type="journal article" date="2018" name="New Phytol.">
        <title>Phylogenomics of Endogonaceae and evolution of mycorrhizas within Mucoromycota.</title>
        <authorList>
            <person name="Chang Y."/>
            <person name="Desiro A."/>
            <person name="Na H."/>
            <person name="Sandor L."/>
            <person name="Lipzen A."/>
            <person name="Clum A."/>
            <person name="Barry K."/>
            <person name="Grigoriev I.V."/>
            <person name="Martin F.M."/>
            <person name="Stajich J.E."/>
            <person name="Smith M.E."/>
            <person name="Bonito G."/>
            <person name="Spatafora J.W."/>
        </authorList>
    </citation>
    <scope>NUCLEOTIDE SEQUENCE [LARGE SCALE GENOMIC DNA]</scope>
    <source>
        <strain evidence="2 3">AD002</strain>
    </source>
</reference>
<comment type="caution">
    <text evidence="2">The sequence shown here is derived from an EMBL/GenBank/DDBJ whole genome shotgun (WGS) entry which is preliminary data.</text>
</comment>
<dbReference type="PROSITE" id="PS50177">
    <property type="entry name" value="NTF2_DOMAIN"/>
    <property type="match status" value="1"/>
</dbReference>
<dbReference type="InterPro" id="IPR002075">
    <property type="entry name" value="NTF2_dom"/>
</dbReference>
<dbReference type="EMBL" id="RBNJ01003828">
    <property type="protein sequence ID" value="RUS30473.1"/>
    <property type="molecule type" value="Genomic_DNA"/>
</dbReference>
<accession>A0A433QL07</accession>
<dbReference type="Pfam" id="PF02136">
    <property type="entry name" value="NTF2"/>
    <property type="match status" value="1"/>
</dbReference>
<dbReference type="SUPFAM" id="SSF54427">
    <property type="entry name" value="NTF2-like"/>
    <property type="match status" value="1"/>
</dbReference>
<dbReference type="Gene3D" id="3.10.450.50">
    <property type="match status" value="1"/>
</dbReference>
<feature type="domain" description="NTF2" evidence="1">
    <location>
        <begin position="34"/>
        <end position="167"/>
    </location>
</feature>
<proteinExistence type="predicted"/>
<sequence length="167" mass="19153">MALALSLTHLPLPSEYRLRHENPRRRLYQGRRAVRRALLQTVRQSARPLKSLLPRQLSNTLEWYVSPAYFVRLSCGNAVIRMISLRVITIIQFSQQLPSTTHDVHTFDCHPLLATINTQGSTNILVNVNGTVKYADESQLRIFAQTFILAPDTEKTGNFYVRSDSFR</sequence>
<dbReference type="InterPro" id="IPR045875">
    <property type="entry name" value="NTF2"/>
</dbReference>
<organism evidence="2 3">
    <name type="scientific">Jimgerdemannia flammicorona</name>
    <dbReference type="NCBI Taxonomy" id="994334"/>
    <lineage>
        <taxon>Eukaryota</taxon>
        <taxon>Fungi</taxon>
        <taxon>Fungi incertae sedis</taxon>
        <taxon>Mucoromycota</taxon>
        <taxon>Mucoromycotina</taxon>
        <taxon>Endogonomycetes</taxon>
        <taxon>Endogonales</taxon>
        <taxon>Endogonaceae</taxon>
        <taxon>Jimgerdemannia</taxon>
    </lineage>
</organism>